<keyword evidence="2" id="KW-1185">Reference proteome</keyword>
<organism evidence="1 2">
    <name type="scientific">Aspergillus chevalieri</name>
    <name type="common">Eurotium chevalieri</name>
    <dbReference type="NCBI Taxonomy" id="182096"/>
    <lineage>
        <taxon>Eukaryota</taxon>
        <taxon>Fungi</taxon>
        <taxon>Dikarya</taxon>
        <taxon>Ascomycota</taxon>
        <taxon>Pezizomycotina</taxon>
        <taxon>Eurotiomycetes</taxon>
        <taxon>Eurotiomycetidae</taxon>
        <taxon>Eurotiales</taxon>
        <taxon>Aspergillaceae</taxon>
        <taxon>Aspergillus</taxon>
        <taxon>Aspergillus subgen. Aspergillus</taxon>
    </lineage>
</organism>
<accession>A0A7R7ZQ06</accession>
<dbReference type="EMBL" id="AP024421">
    <property type="protein sequence ID" value="BCR90168.1"/>
    <property type="molecule type" value="Genomic_DNA"/>
</dbReference>
<dbReference type="KEGG" id="ache:ACHE_60054A"/>
<reference evidence="1" key="2">
    <citation type="submission" date="2021-02" db="EMBL/GenBank/DDBJ databases">
        <title>Aspergillus chevalieri M1 genome sequence.</title>
        <authorList>
            <person name="Kadooka C."/>
            <person name="Mori K."/>
            <person name="Futagami T."/>
        </authorList>
    </citation>
    <scope>NUCLEOTIDE SEQUENCE</scope>
    <source>
        <strain evidence="1">M1</strain>
    </source>
</reference>
<evidence type="ECO:0000313" key="2">
    <source>
        <dbReference type="Proteomes" id="UP000637239"/>
    </source>
</evidence>
<sequence length="169" mass="19398">MSTNPTNVIRLGDSSQLREAFTLEGLLTIVGDKWRDDDDTAANTWIELRTAKNACPLHIRLSPTRNQVAFNCAVSVDNTPGKTSWIREEAVTIEKLKTRENPRIIVYDHGRKHGYQILFNYQTVAWYKPDEKVPDEKVTQVWYGRNEYNPPAFGEQITVSTARDLGRFK</sequence>
<evidence type="ECO:0000313" key="1">
    <source>
        <dbReference type="EMBL" id="BCR90168.1"/>
    </source>
</evidence>
<dbReference type="Gene3D" id="2.60.120.200">
    <property type="match status" value="1"/>
</dbReference>
<reference evidence="1" key="1">
    <citation type="submission" date="2021-01" db="EMBL/GenBank/DDBJ databases">
        <authorList>
            <consortium name="Aspergillus chevalieri M1 genome sequencing consortium"/>
            <person name="Kazuki M."/>
            <person name="Futagami T."/>
        </authorList>
    </citation>
    <scope>NUCLEOTIDE SEQUENCE</scope>
    <source>
        <strain evidence="1">M1</strain>
    </source>
</reference>
<dbReference type="AlphaFoldDB" id="A0A7R7ZQ06"/>
<dbReference type="GeneID" id="66984526"/>
<name>A0A7R7ZQ06_ASPCH</name>
<protein>
    <submittedName>
        <fullName evidence="1">Uncharacterized protein</fullName>
    </submittedName>
</protein>
<dbReference type="Proteomes" id="UP000637239">
    <property type="component" value="Chromosome 6"/>
</dbReference>
<dbReference type="RefSeq" id="XP_043138690.1">
    <property type="nucleotide sequence ID" value="XM_043281185.1"/>
</dbReference>
<gene>
    <name evidence="1" type="ORF">ACHE_60054A</name>
</gene>
<proteinExistence type="predicted"/>